<evidence type="ECO:0000313" key="3">
    <source>
        <dbReference type="Proteomes" id="UP000509597"/>
    </source>
</evidence>
<accession>A0A7H9BJD3</accession>
<feature type="compositionally biased region" description="Basic and acidic residues" evidence="1">
    <location>
        <begin position="113"/>
        <end position="124"/>
    </location>
</feature>
<name>A0A7H9BJD3_9NEIS</name>
<proteinExistence type="predicted"/>
<feature type="region of interest" description="Disordered" evidence="1">
    <location>
        <begin position="103"/>
        <end position="124"/>
    </location>
</feature>
<evidence type="ECO:0000313" key="2">
    <source>
        <dbReference type="EMBL" id="QLG88775.1"/>
    </source>
</evidence>
<reference evidence="2 3" key="1">
    <citation type="submission" date="2020-07" db="EMBL/GenBank/DDBJ databases">
        <title>Complete genome sequence of Chitinibacter sp. 2T18.</title>
        <authorList>
            <person name="Bae J.-W."/>
            <person name="Choi J.-W."/>
        </authorList>
    </citation>
    <scope>NUCLEOTIDE SEQUENCE [LARGE SCALE GENOMIC DNA]</scope>
    <source>
        <strain evidence="2 3">2T18</strain>
    </source>
</reference>
<gene>
    <name evidence="2" type="ORF">HQ393_11325</name>
</gene>
<evidence type="ECO:0000256" key="1">
    <source>
        <dbReference type="SAM" id="MobiDB-lite"/>
    </source>
</evidence>
<protein>
    <submittedName>
        <fullName evidence="2">Uncharacterized protein</fullName>
    </submittedName>
</protein>
<dbReference type="Proteomes" id="UP000509597">
    <property type="component" value="Chromosome"/>
</dbReference>
<dbReference type="EMBL" id="CP058627">
    <property type="protein sequence ID" value="QLG88775.1"/>
    <property type="molecule type" value="Genomic_DNA"/>
</dbReference>
<dbReference type="AlphaFoldDB" id="A0A7H9BJD3"/>
<dbReference type="KEGG" id="chiz:HQ393_11325"/>
<keyword evidence="3" id="KW-1185">Reference proteome</keyword>
<sequence>MELEESISDPSLIDDATGKIRWADALKSLQQSTGLIEDKEFAAYLTMSASSVSELLGGKVEPNPRIKLMILNHLGFYKIQSALYFLIKDEHVASLQRATKRQAKKIATTNADRSNKNAAEEQSE</sequence>
<organism evidence="2 3">
    <name type="scientific">Chitinibacter bivalviorum</name>
    <dbReference type="NCBI Taxonomy" id="2739434"/>
    <lineage>
        <taxon>Bacteria</taxon>
        <taxon>Pseudomonadati</taxon>
        <taxon>Pseudomonadota</taxon>
        <taxon>Betaproteobacteria</taxon>
        <taxon>Neisseriales</taxon>
        <taxon>Chitinibacteraceae</taxon>
        <taxon>Chitinibacter</taxon>
    </lineage>
</organism>
<dbReference type="RefSeq" id="WP_179355278.1">
    <property type="nucleotide sequence ID" value="NZ_CP058627.1"/>
</dbReference>